<evidence type="ECO:0000259" key="14">
    <source>
        <dbReference type="PROSITE" id="PS50109"/>
    </source>
</evidence>
<dbReference type="GO" id="GO:0005886">
    <property type="term" value="C:plasma membrane"/>
    <property type="evidence" value="ECO:0007669"/>
    <property type="project" value="TreeGrafter"/>
</dbReference>
<evidence type="ECO:0000256" key="3">
    <source>
        <dbReference type="ARBA" id="ARBA00012438"/>
    </source>
</evidence>
<proteinExistence type="predicted"/>
<dbReference type="InterPro" id="IPR004358">
    <property type="entry name" value="Sig_transdc_His_kin-like_C"/>
</dbReference>
<protein>
    <recommendedName>
        <fullName evidence="3">histidine kinase</fullName>
        <ecNumber evidence="3">2.7.13.3</ecNumber>
    </recommendedName>
</protein>
<evidence type="ECO:0000256" key="4">
    <source>
        <dbReference type="ARBA" id="ARBA00022553"/>
    </source>
</evidence>
<dbReference type="Pfam" id="PF08521">
    <property type="entry name" value="2CSK_N"/>
    <property type="match status" value="1"/>
</dbReference>
<dbReference type="InterPro" id="IPR003594">
    <property type="entry name" value="HATPase_dom"/>
</dbReference>
<feature type="transmembrane region" description="Helical" evidence="13">
    <location>
        <begin position="168"/>
        <end position="191"/>
    </location>
</feature>
<evidence type="ECO:0000256" key="13">
    <source>
        <dbReference type="SAM" id="Phobius"/>
    </source>
</evidence>
<dbReference type="InterPro" id="IPR003661">
    <property type="entry name" value="HisK_dim/P_dom"/>
</dbReference>
<comment type="subcellular location">
    <subcellularLocation>
        <location evidence="2">Membrane</location>
        <topology evidence="2">Multi-pass membrane protein</topology>
    </subcellularLocation>
</comment>
<keyword evidence="11" id="KW-0902">Two-component regulatory system</keyword>
<dbReference type="PRINTS" id="PR00344">
    <property type="entry name" value="BCTRLSENSOR"/>
</dbReference>
<keyword evidence="8" id="KW-0418">Kinase</keyword>
<dbReference type="AlphaFoldDB" id="A0AA46Q661"/>
<evidence type="ECO:0000256" key="10">
    <source>
        <dbReference type="ARBA" id="ARBA00022989"/>
    </source>
</evidence>
<dbReference type="SUPFAM" id="SSF55874">
    <property type="entry name" value="ATPase domain of HSP90 chaperone/DNA topoisomerase II/histidine kinase"/>
    <property type="match status" value="1"/>
</dbReference>
<evidence type="ECO:0000259" key="15">
    <source>
        <dbReference type="PROSITE" id="PS50885"/>
    </source>
</evidence>
<evidence type="ECO:0000256" key="8">
    <source>
        <dbReference type="ARBA" id="ARBA00022777"/>
    </source>
</evidence>
<dbReference type="InterPro" id="IPR003660">
    <property type="entry name" value="HAMP_dom"/>
</dbReference>
<evidence type="ECO:0000313" key="16">
    <source>
        <dbReference type="EMBL" id="UYK88031.1"/>
    </source>
</evidence>
<keyword evidence="10 13" id="KW-1133">Transmembrane helix</keyword>
<dbReference type="InterPro" id="IPR005467">
    <property type="entry name" value="His_kinase_dom"/>
</dbReference>
<dbReference type="InterPro" id="IPR036890">
    <property type="entry name" value="HATPase_C_sf"/>
</dbReference>
<name>A0AA46Q661_9XANT</name>
<keyword evidence="4" id="KW-0597">Phosphoprotein</keyword>
<dbReference type="EMBL" id="CP099534">
    <property type="protein sequence ID" value="UYK88031.1"/>
    <property type="molecule type" value="Genomic_DNA"/>
</dbReference>
<comment type="catalytic activity">
    <reaction evidence="1">
        <text>ATP + protein L-histidine = ADP + protein N-phospho-L-histidine.</text>
        <dbReference type="EC" id="2.7.13.3"/>
    </reaction>
</comment>
<dbReference type="PROSITE" id="PS50109">
    <property type="entry name" value="HIS_KIN"/>
    <property type="match status" value="1"/>
</dbReference>
<evidence type="ECO:0000256" key="7">
    <source>
        <dbReference type="ARBA" id="ARBA00022741"/>
    </source>
</evidence>
<dbReference type="Proteomes" id="UP001164392">
    <property type="component" value="Chromosome"/>
</dbReference>
<reference evidence="16" key="1">
    <citation type="submission" date="2022-06" db="EMBL/GenBank/DDBJ databases">
        <title>Dynamics of rice microbiomes reveals core vertical transmitted seed endophytes.</title>
        <authorList>
            <person name="Liao K."/>
            <person name="Zhang X."/>
        </authorList>
    </citation>
    <scope>NUCLEOTIDE SEQUENCE</scope>
    <source>
        <strain evidence="16">JR3-14</strain>
    </source>
</reference>
<keyword evidence="12 13" id="KW-0472">Membrane</keyword>
<dbReference type="SUPFAM" id="SSF47384">
    <property type="entry name" value="Homodimeric domain of signal transducing histidine kinase"/>
    <property type="match status" value="1"/>
</dbReference>
<evidence type="ECO:0000256" key="12">
    <source>
        <dbReference type="ARBA" id="ARBA00023136"/>
    </source>
</evidence>
<accession>A0AA46Q661</accession>
<dbReference type="CDD" id="cd00075">
    <property type="entry name" value="HATPase"/>
    <property type="match status" value="1"/>
</dbReference>
<feature type="domain" description="HAMP" evidence="15">
    <location>
        <begin position="197"/>
        <end position="244"/>
    </location>
</feature>
<dbReference type="InterPro" id="IPR050428">
    <property type="entry name" value="TCS_sensor_his_kinase"/>
</dbReference>
<sequence>MSSMRRRLLGGLLGVVVPVFALTALLSYRAGLQEAGEMFDAKLVQSSRVLLSLVDEPLDDLSRLGPAGDAIVIRGWHGQAQGVGEALAFRTGHAYESKLAFQVRDRNGHLLLRSDSGPTRQLAPLRAGFADVTLDGDRWRTFSLRSPGGRWFQTGEQADIREELAEDIALGTALPLLLALPVLVVLVWLVVSWASGALSRVSQAIGERDPQRLEPLPLQGVPREILGLVAAVNGLMRRLQTALERERRFIADAAHELRTPIAALKVHADNLRQARDADERSESQRHLDASVRRVERLVAQLLTLSRVEPGAAAAALSPLALDALVALQVEEARDQAARRGQHLHLRRNDPARLPANEAALSALVRNLIDNALRYAPPQGQVEVALSAGRDGVCFSVEDSGPGIPAEARERVFARFHRELGSGVEGSGLGLAIVREVVTAHGGEVTLDASPTLGGLRVCVTLPLPP</sequence>
<feature type="domain" description="Histidine kinase" evidence="14">
    <location>
        <begin position="252"/>
        <end position="465"/>
    </location>
</feature>
<evidence type="ECO:0000256" key="6">
    <source>
        <dbReference type="ARBA" id="ARBA00022692"/>
    </source>
</evidence>
<keyword evidence="9 16" id="KW-0067">ATP-binding</keyword>
<keyword evidence="7" id="KW-0547">Nucleotide-binding</keyword>
<dbReference type="GO" id="GO:0000155">
    <property type="term" value="F:phosphorelay sensor kinase activity"/>
    <property type="evidence" value="ECO:0007669"/>
    <property type="project" value="InterPro"/>
</dbReference>
<dbReference type="PANTHER" id="PTHR45436">
    <property type="entry name" value="SENSOR HISTIDINE KINASE YKOH"/>
    <property type="match status" value="1"/>
</dbReference>
<gene>
    <name evidence="16" type="ORF">NG824_16345</name>
</gene>
<evidence type="ECO:0000256" key="5">
    <source>
        <dbReference type="ARBA" id="ARBA00022679"/>
    </source>
</evidence>
<dbReference type="InterPro" id="IPR013727">
    <property type="entry name" value="2CSK_N"/>
</dbReference>
<dbReference type="Gene3D" id="3.30.565.10">
    <property type="entry name" value="Histidine kinase-like ATPase, C-terminal domain"/>
    <property type="match status" value="1"/>
</dbReference>
<dbReference type="SMART" id="SM00388">
    <property type="entry name" value="HisKA"/>
    <property type="match status" value="1"/>
</dbReference>
<keyword evidence="5" id="KW-0808">Transferase</keyword>
<dbReference type="EC" id="2.7.13.3" evidence="3"/>
<evidence type="ECO:0000313" key="17">
    <source>
        <dbReference type="Proteomes" id="UP001164392"/>
    </source>
</evidence>
<dbReference type="Gene3D" id="1.10.287.130">
    <property type="match status" value="1"/>
</dbReference>
<dbReference type="InterPro" id="IPR036097">
    <property type="entry name" value="HisK_dim/P_sf"/>
</dbReference>
<dbReference type="GO" id="GO:0005524">
    <property type="term" value="F:ATP binding"/>
    <property type="evidence" value="ECO:0007669"/>
    <property type="project" value="UniProtKB-KW"/>
</dbReference>
<dbReference type="Pfam" id="PF00512">
    <property type="entry name" value="HisKA"/>
    <property type="match status" value="1"/>
</dbReference>
<dbReference type="PANTHER" id="PTHR45436:SF14">
    <property type="entry name" value="SENSOR PROTEIN QSEC"/>
    <property type="match status" value="1"/>
</dbReference>
<dbReference type="PROSITE" id="PS50885">
    <property type="entry name" value="HAMP"/>
    <property type="match status" value="1"/>
</dbReference>
<dbReference type="SMART" id="SM00387">
    <property type="entry name" value="HATPase_c"/>
    <property type="match status" value="1"/>
</dbReference>
<dbReference type="Gene3D" id="1.20.5.1040">
    <property type="entry name" value="Sensor protein qsec"/>
    <property type="match status" value="1"/>
</dbReference>
<dbReference type="Pfam" id="PF02518">
    <property type="entry name" value="HATPase_c"/>
    <property type="match status" value="1"/>
</dbReference>
<keyword evidence="6 13" id="KW-0812">Transmembrane</keyword>
<evidence type="ECO:0000256" key="9">
    <source>
        <dbReference type="ARBA" id="ARBA00022840"/>
    </source>
</evidence>
<evidence type="ECO:0000256" key="11">
    <source>
        <dbReference type="ARBA" id="ARBA00023012"/>
    </source>
</evidence>
<dbReference type="CDD" id="cd00082">
    <property type="entry name" value="HisKA"/>
    <property type="match status" value="1"/>
</dbReference>
<evidence type="ECO:0000256" key="1">
    <source>
        <dbReference type="ARBA" id="ARBA00000085"/>
    </source>
</evidence>
<evidence type="ECO:0000256" key="2">
    <source>
        <dbReference type="ARBA" id="ARBA00004141"/>
    </source>
</evidence>
<organism evidence="16 17">
    <name type="scientific">Xanthomonas sacchari</name>
    <dbReference type="NCBI Taxonomy" id="56458"/>
    <lineage>
        <taxon>Bacteria</taxon>
        <taxon>Pseudomonadati</taxon>
        <taxon>Pseudomonadota</taxon>
        <taxon>Gammaproteobacteria</taxon>
        <taxon>Lysobacterales</taxon>
        <taxon>Lysobacteraceae</taxon>
        <taxon>Xanthomonas</taxon>
    </lineage>
</organism>